<dbReference type="Proteomes" id="UP000692954">
    <property type="component" value="Unassembled WGS sequence"/>
</dbReference>
<accession>A0A8S1QQC6</accession>
<keyword evidence="2" id="KW-1185">Reference proteome</keyword>
<name>A0A8S1QQC6_9CILI</name>
<evidence type="ECO:0000313" key="1">
    <source>
        <dbReference type="EMBL" id="CAD8117432.1"/>
    </source>
</evidence>
<comment type="caution">
    <text evidence="1">The sequence shown here is derived from an EMBL/GenBank/DDBJ whole genome shotgun (WGS) entry which is preliminary data.</text>
</comment>
<dbReference type="AlphaFoldDB" id="A0A8S1QQC6"/>
<reference evidence="1" key="1">
    <citation type="submission" date="2021-01" db="EMBL/GenBank/DDBJ databases">
        <authorList>
            <consortium name="Genoscope - CEA"/>
            <person name="William W."/>
        </authorList>
    </citation>
    <scope>NUCLEOTIDE SEQUENCE</scope>
</reference>
<evidence type="ECO:0000313" key="2">
    <source>
        <dbReference type="Proteomes" id="UP000692954"/>
    </source>
</evidence>
<organism evidence="1 2">
    <name type="scientific">Paramecium sonneborni</name>
    <dbReference type="NCBI Taxonomy" id="65129"/>
    <lineage>
        <taxon>Eukaryota</taxon>
        <taxon>Sar</taxon>
        <taxon>Alveolata</taxon>
        <taxon>Ciliophora</taxon>
        <taxon>Intramacronucleata</taxon>
        <taxon>Oligohymenophorea</taxon>
        <taxon>Peniculida</taxon>
        <taxon>Parameciidae</taxon>
        <taxon>Paramecium</taxon>
    </lineage>
</organism>
<gene>
    <name evidence="1" type="ORF">PSON_ATCC_30995.1.T1130223</name>
</gene>
<dbReference type="EMBL" id="CAJJDN010000113">
    <property type="protein sequence ID" value="CAD8117432.1"/>
    <property type="molecule type" value="Genomic_DNA"/>
</dbReference>
<sequence>MEIQFNLTLLRCQRILNFGSLIYCKKVIISMIVNLLEKIKKNSWQKNLSQKDQAFNQNIVGMLRVECKDLLIKLKKMNPKIKLELSLIFKLLKQYYNVVNKEQILNLVMELCLDLICDLHDYLIFFINIETHGSVSKS</sequence>
<protein>
    <submittedName>
        <fullName evidence="1">Uncharacterized protein</fullName>
    </submittedName>
</protein>
<proteinExistence type="predicted"/>